<keyword evidence="3" id="KW-1185">Reference proteome</keyword>
<dbReference type="RefSeq" id="XP_004353025.1">
    <property type="nucleotide sequence ID" value="XM_004352973.1"/>
</dbReference>
<dbReference type="VEuPathDB" id="AmoebaDB:ACA1_071180"/>
<dbReference type="Proteomes" id="UP000011083">
    <property type="component" value="Unassembled WGS sequence"/>
</dbReference>
<evidence type="ECO:0000256" key="1">
    <source>
        <dbReference type="SAM" id="MobiDB-lite"/>
    </source>
</evidence>
<dbReference type="GeneID" id="14924477"/>
<feature type="compositionally biased region" description="Basic and acidic residues" evidence="1">
    <location>
        <begin position="225"/>
        <end position="243"/>
    </location>
</feature>
<feature type="compositionally biased region" description="Basic residues" evidence="1">
    <location>
        <begin position="500"/>
        <end position="510"/>
    </location>
</feature>
<proteinExistence type="predicted"/>
<feature type="compositionally biased region" description="Basic residues" evidence="1">
    <location>
        <begin position="432"/>
        <end position="447"/>
    </location>
</feature>
<feature type="region of interest" description="Disordered" evidence="1">
    <location>
        <begin position="366"/>
        <end position="510"/>
    </location>
</feature>
<organism evidence="2 3">
    <name type="scientific">Acanthamoeba castellanii (strain ATCC 30010 / Neff)</name>
    <dbReference type="NCBI Taxonomy" id="1257118"/>
    <lineage>
        <taxon>Eukaryota</taxon>
        <taxon>Amoebozoa</taxon>
        <taxon>Discosea</taxon>
        <taxon>Longamoebia</taxon>
        <taxon>Centramoebida</taxon>
        <taxon>Acanthamoebidae</taxon>
        <taxon>Acanthamoeba</taxon>
    </lineage>
</organism>
<accession>L8HE42</accession>
<dbReference type="EMBL" id="KB007857">
    <property type="protein sequence ID" value="ELR23497.1"/>
    <property type="molecule type" value="Genomic_DNA"/>
</dbReference>
<feature type="compositionally biased region" description="Low complexity" evidence="1">
    <location>
        <begin position="283"/>
        <end position="296"/>
    </location>
</feature>
<feature type="compositionally biased region" description="Acidic residues" evidence="1">
    <location>
        <begin position="211"/>
        <end position="224"/>
    </location>
</feature>
<feature type="region of interest" description="Disordered" evidence="1">
    <location>
        <begin position="148"/>
        <end position="259"/>
    </location>
</feature>
<protein>
    <submittedName>
        <fullName evidence="2">Uncharacterized protein</fullName>
    </submittedName>
</protein>
<feature type="compositionally biased region" description="Low complexity" evidence="1">
    <location>
        <begin position="382"/>
        <end position="397"/>
    </location>
</feature>
<reference evidence="2 3" key="1">
    <citation type="journal article" date="2013" name="Genome Biol.">
        <title>Genome of Acanthamoeba castellanii highlights extensive lateral gene transfer and early evolution of tyrosine kinase signaling.</title>
        <authorList>
            <person name="Clarke M."/>
            <person name="Lohan A.J."/>
            <person name="Liu B."/>
            <person name="Lagkouvardos I."/>
            <person name="Roy S."/>
            <person name="Zafar N."/>
            <person name="Bertelli C."/>
            <person name="Schilde C."/>
            <person name="Kianianmomeni A."/>
            <person name="Burglin T.R."/>
            <person name="Frech C."/>
            <person name="Turcotte B."/>
            <person name="Kopec K.O."/>
            <person name="Synnott J.M."/>
            <person name="Choo C."/>
            <person name="Paponov I."/>
            <person name="Finkler A."/>
            <person name="Soon Heng Tan C."/>
            <person name="Hutchins A.P."/>
            <person name="Weinmeier T."/>
            <person name="Rattei T."/>
            <person name="Chu J.S."/>
            <person name="Gimenez G."/>
            <person name="Irimia M."/>
            <person name="Rigden D.J."/>
            <person name="Fitzpatrick D.A."/>
            <person name="Lorenzo-Morales J."/>
            <person name="Bateman A."/>
            <person name="Chiu C.H."/>
            <person name="Tang P."/>
            <person name="Hegemann P."/>
            <person name="Fromm H."/>
            <person name="Raoult D."/>
            <person name="Greub G."/>
            <person name="Miranda-Saavedra D."/>
            <person name="Chen N."/>
            <person name="Nash P."/>
            <person name="Ginger M.L."/>
            <person name="Horn M."/>
            <person name="Schaap P."/>
            <person name="Caler L."/>
            <person name="Loftus B."/>
        </authorList>
    </citation>
    <scope>NUCLEOTIDE SEQUENCE [LARGE SCALE GENOMIC DNA]</scope>
    <source>
        <strain evidence="2 3">Neff</strain>
    </source>
</reference>
<evidence type="ECO:0000313" key="3">
    <source>
        <dbReference type="Proteomes" id="UP000011083"/>
    </source>
</evidence>
<feature type="region of interest" description="Disordered" evidence="1">
    <location>
        <begin position="277"/>
        <end position="304"/>
    </location>
</feature>
<feature type="compositionally biased region" description="Acidic residues" evidence="1">
    <location>
        <begin position="411"/>
        <end position="425"/>
    </location>
</feature>
<sequence>MVNLFWLSPPRFVRGRGLNYSWCARQHIDAHIIKIPLEAAQLLYAAHHALPAADDWRTRAPMAGTGERGYRPTHMNNPLSKWHAVAYGLALCEEYSHRYGREHACEAHLHWLKGHEPAIPDVYTHPDDHGEENEVARFRIARAPPCAMPDEFKVAPPEGSADEAKEESGDAAAEAGDERSSAAEGEDEAATNLLKRGKGKEKEKVATIKAEEDDQADGDGDGDDEARRIIAEAELAKRQRKEETENEEEEEEEVEEVKTMKVEVELQTTDGCVALIKTETSEETTTTTTSTTSSEAAGEEEEERVEDLLRPIEDEVAASEVAFPLHVYQSYRAYYLGQKLSLKMSTFKTRNVPHWAQERVLEIRAQPKPAPVKKEKKKEKITITTRTRRTTTTTMTAAKRKRGQAAKATEAGEDNEDEAAGDEDYSESRLTRTGRRRKEKKKNKRMKKNDDGGDDEGQDKEEKKKRKTVDEPESGEAVPPVRRSPRTSKARTTSTEAALSKRRKVVKEVK</sequence>
<feature type="compositionally biased region" description="Basic and acidic residues" evidence="1">
    <location>
        <begin position="200"/>
        <end position="210"/>
    </location>
</feature>
<evidence type="ECO:0000313" key="2">
    <source>
        <dbReference type="EMBL" id="ELR23497.1"/>
    </source>
</evidence>
<feature type="compositionally biased region" description="Acidic residues" evidence="1">
    <location>
        <begin position="244"/>
        <end position="255"/>
    </location>
</feature>
<dbReference type="AlphaFoldDB" id="L8HE42"/>
<dbReference type="KEGG" id="acan:ACA1_071180"/>
<name>L8HE42_ACACF</name>
<gene>
    <name evidence="2" type="ORF">ACA1_071180</name>
</gene>